<comment type="function">
    <text evidence="2">Antitoxin component of a type II toxin-antitoxin (TA) system.</text>
</comment>
<dbReference type="Proteomes" id="UP000553963">
    <property type="component" value="Unassembled WGS sequence"/>
</dbReference>
<dbReference type="SUPFAM" id="SSF143120">
    <property type="entry name" value="YefM-like"/>
    <property type="match status" value="1"/>
</dbReference>
<comment type="caution">
    <text evidence="3">The sequence shown here is derived from an EMBL/GenBank/DDBJ whole genome shotgun (WGS) entry which is preliminary data.</text>
</comment>
<comment type="similarity">
    <text evidence="1 2">Belongs to the phD/YefM antitoxin family.</text>
</comment>
<reference evidence="3 4" key="1">
    <citation type="submission" date="2020-08" db="EMBL/GenBank/DDBJ databases">
        <title>Genomic Encyclopedia of Type Strains, Phase IV (KMG-IV): sequencing the most valuable type-strain genomes for metagenomic binning, comparative biology and taxonomic classification.</title>
        <authorList>
            <person name="Goeker M."/>
        </authorList>
    </citation>
    <scope>NUCLEOTIDE SEQUENCE [LARGE SCALE GENOMIC DNA]</scope>
    <source>
        <strain evidence="3 4">DSM 25966</strain>
    </source>
</reference>
<dbReference type="AlphaFoldDB" id="A0A840AVY4"/>
<name>A0A840AVY4_9HYPH</name>
<evidence type="ECO:0000313" key="3">
    <source>
        <dbReference type="EMBL" id="MBB3932951.1"/>
    </source>
</evidence>
<keyword evidence="4" id="KW-1185">Reference proteome</keyword>
<dbReference type="NCBIfam" id="TIGR01552">
    <property type="entry name" value="phd_fam"/>
    <property type="match status" value="1"/>
</dbReference>
<dbReference type="Gene3D" id="3.40.1620.10">
    <property type="entry name" value="YefM-like domain"/>
    <property type="match status" value="1"/>
</dbReference>
<evidence type="ECO:0000256" key="1">
    <source>
        <dbReference type="ARBA" id="ARBA00009981"/>
    </source>
</evidence>
<protein>
    <recommendedName>
        <fullName evidence="2">Antitoxin</fullName>
    </recommendedName>
</protein>
<dbReference type="InterPro" id="IPR006442">
    <property type="entry name" value="Antitoxin_Phd/YefM"/>
</dbReference>
<sequence>MADWQVQEAKAKFSELVERAIHEGPQTITRHGKPRAVVLSMEEYRAMAAGSTAPEAGKPRISFKEFLLSGPKFDDDVEFDFERIKDYPRDIDFD</sequence>
<evidence type="ECO:0000313" key="4">
    <source>
        <dbReference type="Proteomes" id="UP000553963"/>
    </source>
</evidence>
<dbReference type="InterPro" id="IPR036165">
    <property type="entry name" value="YefM-like_sf"/>
</dbReference>
<gene>
    <name evidence="3" type="ORF">GGR25_004015</name>
</gene>
<dbReference type="EMBL" id="JACIDS010000005">
    <property type="protein sequence ID" value="MBB3932951.1"/>
    <property type="molecule type" value="Genomic_DNA"/>
</dbReference>
<evidence type="ECO:0000256" key="2">
    <source>
        <dbReference type="RuleBase" id="RU362080"/>
    </source>
</evidence>
<organism evidence="3 4">
    <name type="scientific">Kaistia hirudinis</name>
    <dbReference type="NCBI Taxonomy" id="1293440"/>
    <lineage>
        <taxon>Bacteria</taxon>
        <taxon>Pseudomonadati</taxon>
        <taxon>Pseudomonadota</taxon>
        <taxon>Alphaproteobacteria</taxon>
        <taxon>Hyphomicrobiales</taxon>
        <taxon>Kaistiaceae</taxon>
        <taxon>Kaistia</taxon>
    </lineage>
</organism>
<dbReference type="Pfam" id="PF02604">
    <property type="entry name" value="PhdYeFM_antitox"/>
    <property type="match status" value="1"/>
</dbReference>
<dbReference type="RefSeq" id="WP_183400601.1">
    <property type="nucleotide sequence ID" value="NZ_JACIDS010000005.1"/>
</dbReference>
<proteinExistence type="inferred from homology"/>
<accession>A0A840AVY4</accession>